<dbReference type="EMBL" id="JARHTQ010000010">
    <property type="protein sequence ID" value="MDF2257448.1"/>
    <property type="molecule type" value="Genomic_DNA"/>
</dbReference>
<keyword evidence="4" id="KW-0808">Transferase</keyword>
<feature type="domain" description="Bacterial sugar transferase" evidence="3">
    <location>
        <begin position="121"/>
        <end position="297"/>
    </location>
</feature>
<evidence type="ECO:0000256" key="1">
    <source>
        <dbReference type="ARBA" id="ARBA00006464"/>
    </source>
</evidence>
<evidence type="ECO:0000259" key="3">
    <source>
        <dbReference type="Pfam" id="PF02397"/>
    </source>
</evidence>
<evidence type="ECO:0000313" key="4">
    <source>
        <dbReference type="EMBL" id="MDF2257448.1"/>
    </source>
</evidence>
<dbReference type="PANTHER" id="PTHR30576">
    <property type="entry name" value="COLANIC BIOSYNTHESIS UDP-GLUCOSE LIPID CARRIER TRANSFERASE"/>
    <property type="match status" value="1"/>
</dbReference>
<evidence type="ECO:0000256" key="2">
    <source>
        <dbReference type="SAM" id="Phobius"/>
    </source>
</evidence>
<proteinExistence type="inferred from homology"/>
<keyword evidence="2" id="KW-1133">Transmembrane helix</keyword>
<dbReference type="InterPro" id="IPR003362">
    <property type="entry name" value="Bact_transf"/>
</dbReference>
<dbReference type="PANTHER" id="PTHR30576:SF0">
    <property type="entry name" value="UNDECAPRENYL-PHOSPHATE N-ACETYLGALACTOSAMINYL 1-PHOSPHATE TRANSFERASE-RELATED"/>
    <property type="match status" value="1"/>
</dbReference>
<sequence>MSGNRSSCAVVLEGGIWREADDDCLDDELTVVARLPVPVDLAQLDAVLTAHRPRLLLVKSSLEYLDTRLLNLSLVHRAEVYVLARPAYGLLGSVRLRRLGGLPWLRLRVPTHDRVGARAMRVTELLLIVLSTPFVLPLMLLICLVLCWDGHPFYFQNRVGEGGRIIRLVKFRTMRPDAERDSGPVLAEANDPRVTPVGHLLRRTRLDELPQLWNVLRGDMSLVGPRPERPEFVREFRRLPYYDLRHLIRPGLTGIAQLTDGYRSTVQKKIRCDLLYVNCRSLHLDFHLLMLTLRDLVRGFPRG</sequence>
<keyword evidence="2" id="KW-0812">Transmembrane</keyword>
<feature type="transmembrane region" description="Helical" evidence="2">
    <location>
        <begin position="125"/>
        <end position="148"/>
    </location>
</feature>
<reference evidence="4 5" key="1">
    <citation type="submission" date="2023-03" db="EMBL/GenBank/DDBJ databases">
        <title>Draft genome sequence of type strain Streptomyces ferralitis JCM 14344.</title>
        <authorList>
            <person name="Klaysubun C."/>
            <person name="Duangmal K."/>
        </authorList>
    </citation>
    <scope>NUCLEOTIDE SEQUENCE [LARGE SCALE GENOMIC DNA]</scope>
    <source>
        <strain evidence="4 5">JCM 14344</strain>
    </source>
</reference>
<comment type="similarity">
    <text evidence="1">Belongs to the bacterial sugar transferase family.</text>
</comment>
<evidence type="ECO:0000313" key="5">
    <source>
        <dbReference type="Proteomes" id="UP001220022"/>
    </source>
</evidence>
<organism evidence="4 5">
    <name type="scientific">Streptantibioticus ferralitis</name>
    <dbReference type="NCBI Taxonomy" id="236510"/>
    <lineage>
        <taxon>Bacteria</taxon>
        <taxon>Bacillati</taxon>
        <taxon>Actinomycetota</taxon>
        <taxon>Actinomycetes</taxon>
        <taxon>Kitasatosporales</taxon>
        <taxon>Streptomycetaceae</taxon>
        <taxon>Streptantibioticus</taxon>
    </lineage>
</organism>
<protein>
    <submittedName>
        <fullName evidence="4">Sugar transferase</fullName>
    </submittedName>
</protein>
<gene>
    <name evidence="4" type="ORF">P2L57_17475</name>
</gene>
<comment type="caution">
    <text evidence="4">The sequence shown here is derived from an EMBL/GenBank/DDBJ whole genome shotgun (WGS) entry which is preliminary data.</text>
</comment>
<dbReference type="RefSeq" id="WP_275815438.1">
    <property type="nucleotide sequence ID" value="NZ_BAAANM010000001.1"/>
</dbReference>
<name>A0ABT5Z111_9ACTN</name>
<accession>A0ABT5Z111</accession>
<dbReference type="Proteomes" id="UP001220022">
    <property type="component" value="Unassembled WGS sequence"/>
</dbReference>
<dbReference type="GO" id="GO:0016740">
    <property type="term" value="F:transferase activity"/>
    <property type="evidence" value="ECO:0007669"/>
    <property type="project" value="UniProtKB-KW"/>
</dbReference>
<dbReference type="Pfam" id="PF02397">
    <property type="entry name" value="Bac_transf"/>
    <property type="match status" value="1"/>
</dbReference>
<keyword evidence="5" id="KW-1185">Reference proteome</keyword>
<keyword evidence="2" id="KW-0472">Membrane</keyword>